<protein>
    <submittedName>
        <fullName evidence="2">Uncharacterized protein</fullName>
    </submittedName>
</protein>
<gene>
    <name evidence="2" type="ORF">EYF80_013751</name>
</gene>
<dbReference type="AlphaFoldDB" id="A0A4Z2IDC2"/>
<evidence type="ECO:0000256" key="1">
    <source>
        <dbReference type="SAM" id="MobiDB-lite"/>
    </source>
</evidence>
<evidence type="ECO:0000313" key="3">
    <source>
        <dbReference type="Proteomes" id="UP000314294"/>
    </source>
</evidence>
<reference evidence="2 3" key="1">
    <citation type="submission" date="2019-03" db="EMBL/GenBank/DDBJ databases">
        <title>First draft genome of Liparis tanakae, snailfish: a comprehensive survey of snailfish specific genes.</title>
        <authorList>
            <person name="Kim W."/>
            <person name="Song I."/>
            <person name="Jeong J.-H."/>
            <person name="Kim D."/>
            <person name="Kim S."/>
            <person name="Ryu S."/>
            <person name="Song J.Y."/>
            <person name="Lee S.K."/>
        </authorList>
    </citation>
    <scope>NUCLEOTIDE SEQUENCE [LARGE SCALE GENOMIC DNA]</scope>
    <source>
        <tissue evidence="2">Muscle</tissue>
    </source>
</reference>
<dbReference type="EMBL" id="SRLO01000097">
    <property type="protein sequence ID" value="TNN75988.1"/>
    <property type="molecule type" value="Genomic_DNA"/>
</dbReference>
<keyword evidence="3" id="KW-1185">Reference proteome</keyword>
<sequence>MTQVAPRAASEEQRGVRASSETAMKGRVRRREKIENTQQRVDRLLRRGSLQVPHNDDFQSQLVSSSVRTVPRNISAGTGIRSDASILHQLKGKCHIVDLMGGTHTTWKLNALINMFIGKLREDGLHNL</sequence>
<comment type="caution">
    <text evidence="2">The sequence shown here is derived from an EMBL/GenBank/DDBJ whole genome shotgun (WGS) entry which is preliminary data.</text>
</comment>
<proteinExistence type="predicted"/>
<feature type="region of interest" description="Disordered" evidence="1">
    <location>
        <begin position="1"/>
        <end position="32"/>
    </location>
</feature>
<organism evidence="2 3">
    <name type="scientific">Liparis tanakae</name>
    <name type="common">Tanaka's snailfish</name>
    <dbReference type="NCBI Taxonomy" id="230148"/>
    <lineage>
        <taxon>Eukaryota</taxon>
        <taxon>Metazoa</taxon>
        <taxon>Chordata</taxon>
        <taxon>Craniata</taxon>
        <taxon>Vertebrata</taxon>
        <taxon>Euteleostomi</taxon>
        <taxon>Actinopterygii</taxon>
        <taxon>Neopterygii</taxon>
        <taxon>Teleostei</taxon>
        <taxon>Neoteleostei</taxon>
        <taxon>Acanthomorphata</taxon>
        <taxon>Eupercaria</taxon>
        <taxon>Perciformes</taxon>
        <taxon>Cottioidei</taxon>
        <taxon>Cottales</taxon>
        <taxon>Liparidae</taxon>
        <taxon>Liparis</taxon>
    </lineage>
</organism>
<dbReference type="Proteomes" id="UP000314294">
    <property type="component" value="Unassembled WGS sequence"/>
</dbReference>
<accession>A0A4Z2IDC2</accession>
<evidence type="ECO:0000313" key="2">
    <source>
        <dbReference type="EMBL" id="TNN75988.1"/>
    </source>
</evidence>
<name>A0A4Z2IDC2_9TELE</name>